<dbReference type="InterPro" id="IPR027584">
    <property type="entry name" value="TrbK_RP4"/>
</dbReference>
<feature type="signal peptide" evidence="1">
    <location>
        <begin position="1"/>
        <end position="25"/>
    </location>
</feature>
<dbReference type="NCBIfam" id="TIGR04359">
    <property type="entry name" value="TrbK_RP4"/>
    <property type="match status" value="1"/>
</dbReference>
<feature type="chain" id="PRO_5005505588" evidence="1">
    <location>
        <begin position="26"/>
        <end position="64"/>
    </location>
</feature>
<dbReference type="EMBL" id="CYHG01000002">
    <property type="protein sequence ID" value="CUB02910.1"/>
    <property type="molecule type" value="Genomic_DNA"/>
</dbReference>
<sequence length="64" mass="7317">MKYVYMAGVLAVALFVILSPDSENAFEANVENCKSENLRQITDEHMMWKLSGECQREGIYELNS</sequence>
<keyword evidence="1" id="KW-0732">Signal</keyword>
<evidence type="ECO:0000313" key="3">
    <source>
        <dbReference type="Proteomes" id="UP000182769"/>
    </source>
</evidence>
<gene>
    <name evidence="2" type="ORF">Ga0061065_102248</name>
</gene>
<dbReference type="OrthoDB" id="6106844at2"/>
<proteinExistence type="predicted"/>
<dbReference type="AlphaFoldDB" id="A0A0K6IIG7"/>
<keyword evidence="2" id="KW-0449">Lipoprotein</keyword>
<dbReference type="RefSeq" id="WP_055461878.1">
    <property type="nucleotide sequence ID" value="NZ_CYHG01000002.1"/>
</dbReference>
<name>A0A0K6IIG7_9GAMM</name>
<protein>
    <submittedName>
        <fullName evidence="2">Entry exclusion lipoprotein TrbK</fullName>
    </submittedName>
</protein>
<evidence type="ECO:0000256" key="1">
    <source>
        <dbReference type="SAM" id="SignalP"/>
    </source>
</evidence>
<dbReference type="Proteomes" id="UP000182769">
    <property type="component" value="Unassembled WGS sequence"/>
</dbReference>
<evidence type="ECO:0000313" key="2">
    <source>
        <dbReference type="EMBL" id="CUB02910.1"/>
    </source>
</evidence>
<accession>A0A0K6IIG7</accession>
<organism evidence="2 3">
    <name type="scientific">Marinomonas fungiae</name>
    <dbReference type="NCBI Taxonomy" id="1137284"/>
    <lineage>
        <taxon>Bacteria</taxon>
        <taxon>Pseudomonadati</taxon>
        <taxon>Pseudomonadota</taxon>
        <taxon>Gammaproteobacteria</taxon>
        <taxon>Oceanospirillales</taxon>
        <taxon>Oceanospirillaceae</taxon>
        <taxon>Marinomonas</taxon>
    </lineage>
</organism>
<reference evidence="3" key="1">
    <citation type="submission" date="2015-08" db="EMBL/GenBank/DDBJ databases">
        <authorList>
            <person name="Varghese N."/>
        </authorList>
    </citation>
    <scope>NUCLEOTIDE SEQUENCE [LARGE SCALE GENOMIC DNA]</scope>
    <source>
        <strain evidence="3">JCM 18476</strain>
    </source>
</reference>
<keyword evidence="3" id="KW-1185">Reference proteome</keyword>